<protein>
    <submittedName>
        <fullName evidence="8">Ad1f4d0c-dda9-49dc-b72f-9bd563d17b30</fullName>
    </submittedName>
</protein>
<feature type="transmembrane region" description="Helical" evidence="7">
    <location>
        <begin position="106"/>
        <end position="124"/>
    </location>
</feature>
<dbReference type="SMART" id="SM01021">
    <property type="entry name" value="Bac_rhodopsin"/>
    <property type="match status" value="1"/>
</dbReference>
<dbReference type="Proteomes" id="UP000289323">
    <property type="component" value="Unassembled WGS sequence"/>
</dbReference>
<evidence type="ECO:0000256" key="7">
    <source>
        <dbReference type="SAM" id="Phobius"/>
    </source>
</evidence>
<evidence type="ECO:0000313" key="8">
    <source>
        <dbReference type="EMBL" id="SPQ25327.1"/>
    </source>
</evidence>
<dbReference type="EMBL" id="OUUZ01000015">
    <property type="protein sequence ID" value="SPQ25327.1"/>
    <property type="molecule type" value="Genomic_DNA"/>
</dbReference>
<dbReference type="InterPro" id="IPR043476">
    <property type="entry name" value="Yro2-like_7TM"/>
</dbReference>
<keyword evidence="5 7" id="KW-0472">Membrane</keyword>
<feature type="transmembrane region" description="Helical" evidence="7">
    <location>
        <begin position="58"/>
        <end position="76"/>
    </location>
</feature>
<evidence type="ECO:0000256" key="5">
    <source>
        <dbReference type="ARBA" id="ARBA00023136"/>
    </source>
</evidence>
<proteinExistence type="inferred from homology"/>
<accession>A0A446BS63</accession>
<keyword evidence="3 7" id="KW-0812">Transmembrane</keyword>
<feature type="region of interest" description="Disordered" evidence="6">
    <location>
        <begin position="266"/>
        <end position="288"/>
    </location>
</feature>
<evidence type="ECO:0000256" key="3">
    <source>
        <dbReference type="ARBA" id="ARBA00022692"/>
    </source>
</evidence>
<dbReference type="CDD" id="cd15239">
    <property type="entry name" value="7tm_YRO2_fungal-like"/>
    <property type="match status" value="1"/>
</dbReference>
<gene>
    <name evidence="8" type="ORF">TT172_LOCUS7746</name>
</gene>
<evidence type="ECO:0000313" key="9">
    <source>
        <dbReference type="Proteomes" id="UP000289323"/>
    </source>
</evidence>
<feature type="compositionally biased region" description="Low complexity" evidence="6">
    <location>
        <begin position="272"/>
        <end position="288"/>
    </location>
</feature>
<name>A0A446BS63_9PEZI</name>
<evidence type="ECO:0000256" key="4">
    <source>
        <dbReference type="ARBA" id="ARBA00022989"/>
    </source>
</evidence>
<feature type="transmembrane region" description="Helical" evidence="7">
    <location>
        <begin position="131"/>
        <end position="151"/>
    </location>
</feature>
<dbReference type="Pfam" id="PF01036">
    <property type="entry name" value="Bac_rhodopsin"/>
    <property type="match status" value="1"/>
</dbReference>
<dbReference type="SUPFAM" id="SSF81321">
    <property type="entry name" value="Family A G protein-coupled receptor-like"/>
    <property type="match status" value="1"/>
</dbReference>
<feature type="transmembrane region" description="Helical" evidence="7">
    <location>
        <begin position="217"/>
        <end position="245"/>
    </location>
</feature>
<dbReference type="GO" id="GO:0005886">
    <property type="term" value="C:plasma membrane"/>
    <property type="evidence" value="ECO:0007669"/>
    <property type="project" value="TreeGrafter"/>
</dbReference>
<sequence>MDVLAPRTDVLSVNPPIGVDEFLSVNGSDWLWAVTALHIAAFLGLLCFCFVSHESQRVFHYTFTIALLVGAVTYYAQAADLGWSAVAQADHARSNGALRQVFYAKYINWCISFPAVALALGLLSGVSWTTIVCNISVAWFWVLAYLAAAYTTTSYKWGFFAFGTLAWVILAMSTLNESREEAARLGIGRDYTVLAAWPNLLWLLYPIAFALSDGGNVIGVTGGFVFFGVLDLLMVPVLSFAFFALGRRWDWAQLNLDFSEFRGAGRGRNQPAKEPAPAPADGGDTAAV</sequence>
<comment type="subcellular location">
    <subcellularLocation>
        <location evidence="1">Membrane</location>
        <topology evidence="1">Multi-pass membrane protein</topology>
    </subcellularLocation>
</comment>
<reference evidence="8 9" key="1">
    <citation type="submission" date="2018-04" db="EMBL/GenBank/DDBJ databases">
        <authorList>
            <person name="Huttner S."/>
            <person name="Dainat J."/>
        </authorList>
    </citation>
    <scope>NUCLEOTIDE SEQUENCE [LARGE SCALE GENOMIC DNA]</scope>
</reference>
<feature type="transmembrane region" description="Helical" evidence="7">
    <location>
        <begin position="157"/>
        <end position="175"/>
    </location>
</feature>
<dbReference type="PANTHER" id="PTHR28286:SF1">
    <property type="entry name" value="30 KDA HEAT SHOCK PROTEIN-RELATED"/>
    <property type="match status" value="1"/>
</dbReference>
<evidence type="ECO:0000256" key="2">
    <source>
        <dbReference type="ARBA" id="ARBA00008130"/>
    </source>
</evidence>
<dbReference type="AlphaFoldDB" id="A0A446BS63"/>
<organism evidence="8 9">
    <name type="scientific">Thermothielavioides terrestris</name>
    <dbReference type="NCBI Taxonomy" id="2587410"/>
    <lineage>
        <taxon>Eukaryota</taxon>
        <taxon>Fungi</taxon>
        <taxon>Dikarya</taxon>
        <taxon>Ascomycota</taxon>
        <taxon>Pezizomycotina</taxon>
        <taxon>Sordariomycetes</taxon>
        <taxon>Sordariomycetidae</taxon>
        <taxon>Sordariales</taxon>
        <taxon>Chaetomiaceae</taxon>
        <taxon>Thermothielavioides</taxon>
    </lineage>
</organism>
<dbReference type="InterPro" id="IPR001425">
    <property type="entry name" value="Arc/bac/fun_rhodopsins"/>
</dbReference>
<comment type="similarity">
    <text evidence="2">Belongs to the archaeal/bacterial/fungal opsin family.</text>
</comment>
<evidence type="ECO:0000256" key="1">
    <source>
        <dbReference type="ARBA" id="ARBA00004141"/>
    </source>
</evidence>
<feature type="transmembrane region" description="Helical" evidence="7">
    <location>
        <begin position="191"/>
        <end position="211"/>
    </location>
</feature>
<dbReference type="PANTHER" id="PTHR28286">
    <property type="match status" value="1"/>
</dbReference>
<feature type="transmembrane region" description="Helical" evidence="7">
    <location>
        <begin position="30"/>
        <end position="51"/>
    </location>
</feature>
<evidence type="ECO:0000256" key="6">
    <source>
        <dbReference type="SAM" id="MobiDB-lite"/>
    </source>
</evidence>
<dbReference type="Gene3D" id="1.20.1070.10">
    <property type="entry name" value="Rhodopsin 7-helix transmembrane proteins"/>
    <property type="match status" value="1"/>
</dbReference>
<keyword evidence="4 7" id="KW-1133">Transmembrane helix</keyword>
<dbReference type="GO" id="GO:0005783">
    <property type="term" value="C:endoplasmic reticulum"/>
    <property type="evidence" value="ECO:0007669"/>
    <property type="project" value="TreeGrafter"/>
</dbReference>
<dbReference type="PRINTS" id="PR00251">
    <property type="entry name" value="BACTRLOPSIN"/>
</dbReference>